<proteinExistence type="predicted"/>
<evidence type="ECO:0000256" key="1">
    <source>
        <dbReference type="SAM" id="MobiDB-lite"/>
    </source>
</evidence>
<feature type="non-terminal residue" evidence="2">
    <location>
        <position position="1"/>
    </location>
</feature>
<gene>
    <name evidence="2" type="ORF">BpHYR1_007953</name>
</gene>
<reference evidence="2 3" key="1">
    <citation type="journal article" date="2018" name="Sci. Rep.">
        <title>Genomic signatures of local adaptation to the degree of environmental predictability in rotifers.</title>
        <authorList>
            <person name="Franch-Gras L."/>
            <person name="Hahn C."/>
            <person name="Garcia-Roger E.M."/>
            <person name="Carmona M.J."/>
            <person name="Serra M."/>
            <person name="Gomez A."/>
        </authorList>
    </citation>
    <scope>NUCLEOTIDE SEQUENCE [LARGE SCALE GENOMIC DNA]</scope>
    <source>
        <strain evidence="2">HYR1</strain>
    </source>
</reference>
<dbReference type="AlphaFoldDB" id="A0A3M7Q1Y9"/>
<protein>
    <submittedName>
        <fullName evidence="2">Uncharacterized protein</fullName>
    </submittedName>
</protein>
<comment type="caution">
    <text evidence="2">The sequence shown here is derived from an EMBL/GenBank/DDBJ whole genome shotgun (WGS) entry which is preliminary data.</text>
</comment>
<evidence type="ECO:0000313" key="2">
    <source>
        <dbReference type="EMBL" id="RNA05343.1"/>
    </source>
</evidence>
<feature type="region of interest" description="Disordered" evidence="1">
    <location>
        <begin position="88"/>
        <end position="114"/>
    </location>
</feature>
<name>A0A3M7Q1Y9_BRAPC</name>
<organism evidence="2 3">
    <name type="scientific">Brachionus plicatilis</name>
    <name type="common">Marine rotifer</name>
    <name type="synonym">Brachionus muelleri</name>
    <dbReference type="NCBI Taxonomy" id="10195"/>
    <lineage>
        <taxon>Eukaryota</taxon>
        <taxon>Metazoa</taxon>
        <taxon>Spiralia</taxon>
        <taxon>Gnathifera</taxon>
        <taxon>Rotifera</taxon>
        <taxon>Eurotatoria</taxon>
        <taxon>Monogononta</taxon>
        <taxon>Pseudotrocha</taxon>
        <taxon>Ploima</taxon>
        <taxon>Brachionidae</taxon>
        <taxon>Brachionus</taxon>
    </lineage>
</organism>
<dbReference type="Proteomes" id="UP000276133">
    <property type="component" value="Unassembled WGS sequence"/>
</dbReference>
<dbReference type="EMBL" id="REGN01007764">
    <property type="protein sequence ID" value="RNA05343.1"/>
    <property type="molecule type" value="Genomic_DNA"/>
</dbReference>
<feature type="compositionally biased region" description="Polar residues" evidence="1">
    <location>
        <begin position="93"/>
        <end position="102"/>
    </location>
</feature>
<keyword evidence="3" id="KW-1185">Reference proteome</keyword>
<evidence type="ECO:0000313" key="3">
    <source>
        <dbReference type="Proteomes" id="UP000276133"/>
    </source>
</evidence>
<accession>A0A3M7Q1Y9</accession>
<sequence length="114" mass="13378">STTINVLLFKEIDGKCEQASDENIEWEKELVKGEKDNREVIESKLNEDQSAYMKEKDNLKIENDTLWRVSKEKENKVTQYVVPKTERTKNIESQHTSITSGHSKFYKSLNRNLK</sequence>